<dbReference type="PANTHER" id="PTHR33969:SF2">
    <property type="entry name" value="SEGREGATION AND CONDENSATION PROTEIN A"/>
    <property type="match status" value="1"/>
</dbReference>
<dbReference type="GO" id="GO:0051301">
    <property type="term" value="P:cell division"/>
    <property type="evidence" value="ECO:0007669"/>
    <property type="project" value="UniProtKB-KW"/>
</dbReference>
<gene>
    <name evidence="2" type="primary">scpA</name>
    <name evidence="3" type="ORF">CXB77_03395</name>
</gene>
<reference evidence="3 4" key="1">
    <citation type="submission" date="2018-01" db="EMBL/GenBank/DDBJ databases">
        <title>The complete genome sequence of Chromatium okenii LaCa, a purple sulfur bacterium with a turbulent life.</title>
        <authorList>
            <person name="Luedin S.M."/>
            <person name="Liechti N."/>
            <person name="Storelli N."/>
            <person name="Danza F."/>
            <person name="Wittwer M."/>
            <person name="Pothier J.F."/>
            <person name="Tonolla M.A."/>
        </authorList>
    </citation>
    <scope>NUCLEOTIDE SEQUENCE [LARGE SCALE GENOMIC DNA]</scope>
    <source>
        <strain evidence="3 4">LaCa</strain>
    </source>
</reference>
<dbReference type="GO" id="GO:0005737">
    <property type="term" value="C:cytoplasm"/>
    <property type="evidence" value="ECO:0007669"/>
    <property type="project" value="UniProtKB-SubCell"/>
</dbReference>
<dbReference type="EMBL" id="PPGH01000018">
    <property type="protein sequence ID" value="PQJ97046.1"/>
    <property type="molecule type" value="Genomic_DNA"/>
</dbReference>
<comment type="caution">
    <text evidence="3">The sequence shown here is derived from an EMBL/GenBank/DDBJ whole genome shotgun (WGS) entry which is preliminary data.</text>
</comment>
<proteinExistence type="inferred from homology"/>
<comment type="subunit">
    <text evidence="2">Component of a cohesin-like complex composed of ScpA, ScpB and the Smc homodimer, in which ScpA and ScpB bind to the head domain of Smc. The presence of the three proteins is required for the association of the complex with DNA.</text>
</comment>
<comment type="function">
    <text evidence="2">Participates in chromosomal partition during cell division. May act via the formation of a condensin-like complex containing Smc and ScpB that pull DNA away from mid-cell into both cell halves.</text>
</comment>
<keyword evidence="2" id="KW-0963">Cytoplasm</keyword>
<dbReference type="Pfam" id="PF02616">
    <property type="entry name" value="SMC_ScpA"/>
    <property type="match status" value="1"/>
</dbReference>
<accession>A0A2S7XTR7</accession>
<comment type="subcellular location">
    <subcellularLocation>
        <location evidence="2">Cytoplasm</location>
    </subcellularLocation>
    <text evidence="2">Associated with two foci at the outer edges of the nucleoid region in young cells, and at four foci within both cell halves in older cells.</text>
</comment>
<evidence type="ECO:0000256" key="1">
    <source>
        <dbReference type="ARBA" id="ARBA00044777"/>
    </source>
</evidence>
<evidence type="ECO:0000313" key="3">
    <source>
        <dbReference type="EMBL" id="PQJ97046.1"/>
    </source>
</evidence>
<dbReference type="Proteomes" id="UP000239936">
    <property type="component" value="Unassembled WGS sequence"/>
</dbReference>
<dbReference type="GO" id="GO:0006260">
    <property type="term" value="P:DNA replication"/>
    <property type="evidence" value="ECO:0007669"/>
    <property type="project" value="UniProtKB-UniRule"/>
</dbReference>
<name>A0A2S7XTR7_9GAMM</name>
<organism evidence="3 4">
    <name type="scientific">Chromatium okenii</name>
    <dbReference type="NCBI Taxonomy" id="61644"/>
    <lineage>
        <taxon>Bacteria</taxon>
        <taxon>Pseudomonadati</taxon>
        <taxon>Pseudomonadota</taxon>
        <taxon>Gammaproteobacteria</taxon>
        <taxon>Chromatiales</taxon>
        <taxon>Chromatiaceae</taxon>
        <taxon>Chromatium</taxon>
    </lineage>
</organism>
<dbReference type="PANTHER" id="PTHR33969">
    <property type="entry name" value="SEGREGATION AND CONDENSATION PROTEIN A"/>
    <property type="match status" value="1"/>
</dbReference>
<dbReference type="AlphaFoldDB" id="A0A2S7XTR7"/>
<dbReference type="OrthoDB" id="9811016at2"/>
<protein>
    <recommendedName>
        <fullName evidence="1 2">Segregation and condensation protein A</fullName>
    </recommendedName>
</protein>
<keyword evidence="2" id="KW-0132">Cell division</keyword>
<keyword evidence="2" id="KW-0159">Chromosome partition</keyword>
<evidence type="ECO:0000256" key="2">
    <source>
        <dbReference type="HAMAP-Rule" id="MF_01805"/>
    </source>
</evidence>
<keyword evidence="2" id="KW-0131">Cell cycle</keyword>
<keyword evidence="4" id="KW-1185">Reference proteome</keyword>
<dbReference type="GO" id="GO:0007059">
    <property type="term" value="P:chromosome segregation"/>
    <property type="evidence" value="ECO:0007669"/>
    <property type="project" value="UniProtKB-UniRule"/>
</dbReference>
<sequence>MLNTSAASPALAQIAGVPLLALPQDLYIPPDALSVFLETFEGPLDLLLYLIKRQNLDILDISITDITAQYLAYMELMTALRWELAADYLVMAATLAEIKSRLLLPRASTVDEPSADDLRASLIARLQDYARFKQAAIELDARPRLERDLFTVHAAPPPGAVQRKLPNVDLQDLVAALHEVWTRVDHLTQHRITRESLSLRERMAEVLNQLSDGMTHHFNALFDYREGRAGVVVTFLALLELLKSNLLELRQTAPFAPIQVQLRIASLPTPIIADDHASA</sequence>
<evidence type="ECO:0000313" key="4">
    <source>
        <dbReference type="Proteomes" id="UP000239936"/>
    </source>
</evidence>
<dbReference type="Gene3D" id="6.10.250.2410">
    <property type="match status" value="1"/>
</dbReference>
<dbReference type="HAMAP" id="MF_01805">
    <property type="entry name" value="ScpA"/>
    <property type="match status" value="1"/>
</dbReference>
<comment type="similarity">
    <text evidence="2">Belongs to the ScpA family.</text>
</comment>
<dbReference type="InterPro" id="IPR003768">
    <property type="entry name" value="ScpA"/>
</dbReference>